<accession>A0A250KTR4</accession>
<evidence type="ECO:0000313" key="7">
    <source>
        <dbReference type="Proteomes" id="UP000266313"/>
    </source>
</evidence>
<comment type="similarity">
    <text evidence="2 4">Belongs to the glucose-6-phosphate 1-epimerase family.</text>
</comment>
<dbReference type="Proteomes" id="UP000266313">
    <property type="component" value="Chromosome"/>
</dbReference>
<protein>
    <recommendedName>
        <fullName evidence="4">Putative glucose-6-phosphate 1-epimerase</fullName>
        <ecNumber evidence="4">5.1.3.15</ecNumber>
    </recommendedName>
</protein>
<evidence type="ECO:0000256" key="3">
    <source>
        <dbReference type="ARBA" id="ARBA00023235"/>
    </source>
</evidence>
<dbReference type="InterPro" id="IPR025532">
    <property type="entry name" value="G6P_1-epimerase"/>
</dbReference>
<evidence type="ECO:0000256" key="1">
    <source>
        <dbReference type="ARBA" id="ARBA00001096"/>
    </source>
</evidence>
<dbReference type="SUPFAM" id="SSF74650">
    <property type="entry name" value="Galactose mutarotase-like"/>
    <property type="match status" value="1"/>
</dbReference>
<dbReference type="PIRSF" id="PIRSF016020">
    <property type="entry name" value="PHexose_mutarotase"/>
    <property type="match status" value="1"/>
</dbReference>
<dbReference type="EMBL" id="AP017928">
    <property type="protein sequence ID" value="BBA35007.1"/>
    <property type="molecule type" value="Genomic_DNA"/>
</dbReference>
<dbReference type="InterPro" id="IPR008183">
    <property type="entry name" value="Aldose_1/G6P_1-epimerase"/>
</dbReference>
<evidence type="ECO:0000256" key="2">
    <source>
        <dbReference type="ARBA" id="ARBA00005866"/>
    </source>
</evidence>
<dbReference type="KEGG" id="mmai:sS8_3064"/>
<dbReference type="GO" id="GO:0005737">
    <property type="term" value="C:cytoplasm"/>
    <property type="evidence" value="ECO:0007669"/>
    <property type="project" value="TreeGrafter"/>
</dbReference>
<dbReference type="GO" id="GO:0047938">
    <property type="term" value="F:glucose-6-phosphate 1-epimerase activity"/>
    <property type="evidence" value="ECO:0007669"/>
    <property type="project" value="UniProtKB-UniRule"/>
</dbReference>
<proteinExistence type="inferred from homology"/>
<gene>
    <name evidence="6" type="ORF">sS8_3064</name>
</gene>
<evidence type="ECO:0000313" key="6">
    <source>
        <dbReference type="EMBL" id="BBA35007.1"/>
    </source>
</evidence>
<dbReference type="EC" id="5.1.3.15" evidence="4"/>
<comment type="catalytic activity">
    <reaction evidence="1">
        <text>alpha-D-glucose 6-phosphate = beta-D-glucose 6-phosphate</text>
        <dbReference type="Rhea" id="RHEA:16249"/>
        <dbReference type="ChEBI" id="CHEBI:58225"/>
        <dbReference type="ChEBI" id="CHEBI:58247"/>
        <dbReference type="EC" id="5.1.3.15"/>
    </reaction>
</comment>
<feature type="active site" evidence="5">
    <location>
        <position position="275"/>
    </location>
</feature>
<dbReference type="GO" id="GO:0005975">
    <property type="term" value="P:carbohydrate metabolic process"/>
    <property type="evidence" value="ECO:0007669"/>
    <property type="project" value="InterPro"/>
</dbReference>
<dbReference type="PANTHER" id="PTHR11122">
    <property type="entry name" value="APOSPORY-ASSOCIATED PROTEIN C-RELATED"/>
    <property type="match status" value="1"/>
</dbReference>
<keyword evidence="7" id="KW-1185">Reference proteome</keyword>
<dbReference type="InterPro" id="IPR011013">
    <property type="entry name" value="Gal_mutarotase_sf_dom"/>
</dbReference>
<feature type="active site" evidence="5">
    <location>
        <position position="172"/>
    </location>
</feature>
<dbReference type="PANTHER" id="PTHR11122:SF13">
    <property type="entry name" value="GLUCOSE-6-PHOSPHATE 1-EPIMERASE"/>
    <property type="match status" value="1"/>
</dbReference>
<dbReference type="CDD" id="cd09020">
    <property type="entry name" value="D-hex-6-P-epi_like"/>
    <property type="match status" value="1"/>
</dbReference>
<evidence type="ECO:0000256" key="4">
    <source>
        <dbReference type="PIRNR" id="PIRNR016020"/>
    </source>
</evidence>
<keyword evidence="3 4" id="KW-0413">Isomerase</keyword>
<name>A0A250KTR4_9GAMM</name>
<dbReference type="InterPro" id="IPR014718">
    <property type="entry name" value="GH-type_carb-bd"/>
</dbReference>
<sequence>MDPNDISRLNRRFGIAGEVVFREGPNGQGVVEISNARAMAAIALQGAHLMNWAPHREEPVVWLSPKAKFGPGKAIRGGVPVCWPWFGPHAGEASFPAHGFARTQPWEVIDVQALEDGSNRLGFRLIRSEETYALWPHSTPLELYMIIGAALEMELVTHNDGPAPVILGEALHAYFQVSDIGRIAIQGFDGCPYIDRMDHGRRKQQKGPVIFDRETDRIYLESTADCVIVDPGLQRRIRIAKRGSRSTVVWNPWAAKAEALGDFERDGYLGMVCVESANAADDRVTIAPGGTHRLWVRYTVEPWD</sequence>
<reference evidence="6 7" key="1">
    <citation type="submission" date="2016-12" db="EMBL/GenBank/DDBJ databases">
        <title>Genome sequencing of Methylocaldum marinum.</title>
        <authorList>
            <person name="Takeuchi M."/>
            <person name="Kamagata Y."/>
            <person name="Hiraoka S."/>
            <person name="Oshima K."/>
            <person name="Hattori M."/>
            <person name="Iwasaki W."/>
        </authorList>
    </citation>
    <scope>NUCLEOTIDE SEQUENCE [LARGE SCALE GENOMIC DNA]</scope>
    <source>
        <strain evidence="6 7">S8</strain>
    </source>
</reference>
<evidence type="ECO:0000256" key="5">
    <source>
        <dbReference type="PIRSR" id="PIRSR016020-1"/>
    </source>
</evidence>
<dbReference type="RefSeq" id="WP_119630288.1">
    <property type="nucleotide sequence ID" value="NZ_AP017928.1"/>
</dbReference>
<organism evidence="6 7">
    <name type="scientific">Methylocaldum marinum</name>
    <dbReference type="NCBI Taxonomy" id="1432792"/>
    <lineage>
        <taxon>Bacteria</taxon>
        <taxon>Pseudomonadati</taxon>
        <taxon>Pseudomonadota</taxon>
        <taxon>Gammaproteobacteria</taxon>
        <taxon>Methylococcales</taxon>
        <taxon>Methylococcaceae</taxon>
        <taxon>Methylocaldum</taxon>
    </lineage>
</organism>
<dbReference type="GO" id="GO:0030246">
    <property type="term" value="F:carbohydrate binding"/>
    <property type="evidence" value="ECO:0007669"/>
    <property type="project" value="UniProtKB-UniRule"/>
</dbReference>
<dbReference type="AlphaFoldDB" id="A0A250KTR4"/>
<dbReference type="OrthoDB" id="9790727at2"/>
<dbReference type="Pfam" id="PF01263">
    <property type="entry name" value="Aldose_epim"/>
    <property type="match status" value="1"/>
</dbReference>
<dbReference type="Gene3D" id="2.70.98.10">
    <property type="match status" value="1"/>
</dbReference>